<dbReference type="SUPFAM" id="SSF51735">
    <property type="entry name" value="NAD(P)-binding Rossmann-fold domains"/>
    <property type="match status" value="1"/>
</dbReference>
<evidence type="ECO:0000256" key="16">
    <source>
        <dbReference type="PIRSR" id="PIRSR000098-1"/>
    </source>
</evidence>
<dbReference type="Gene3D" id="3.40.50.720">
    <property type="entry name" value="NAD(P)-binding Rossmann-like Domain"/>
    <property type="match status" value="1"/>
</dbReference>
<dbReference type="RefSeq" id="WP_082058511.1">
    <property type="nucleotide sequence ID" value="NZ_JXYS01000026.1"/>
</dbReference>
<evidence type="ECO:0000313" key="22">
    <source>
        <dbReference type="Proteomes" id="UP000032360"/>
    </source>
</evidence>
<evidence type="ECO:0000313" key="21">
    <source>
        <dbReference type="EMBL" id="KJF18029.1"/>
    </source>
</evidence>
<evidence type="ECO:0000259" key="20">
    <source>
        <dbReference type="PROSITE" id="PS51671"/>
    </source>
</evidence>
<keyword evidence="12 18" id="KW-0486">Methionine biosynthesis</keyword>
<dbReference type="GO" id="GO:0004412">
    <property type="term" value="F:homoserine dehydrogenase activity"/>
    <property type="evidence" value="ECO:0007669"/>
    <property type="project" value="UniProtKB-EC"/>
</dbReference>
<evidence type="ECO:0000256" key="2">
    <source>
        <dbReference type="ARBA" id="ARBA00005056"/>
    </source>
</evidence>
<evidence type="ECO:0000256" key="18">
    <source>
        <dbReference type="RuleBase" id="RU000579"/>
    </source>
</evidence>
<dbReference type="Gene3D" id="3.30.360.10">
    <property type="entry name" value="Dihydrodipicolinate Reductase, domain 2"/>
    <property type="match status" value="1"/>
</dbReference>
<evidence type="ECO:0000256" key="14">
    <source>
        <dbReference type="ARBA" id="ARBA00048841"/>
    </source>
</evidence>
<dbReference type="InterPro" id="IPR005106">
    <property type="entry name" value="Asp/hSer_DH_NAD-bd"/>
</dbReference>
<evidence type="ECO:0000256" key="5">
    <source>
        <dbReference type="ARBA" id="ARBA00013213"/>
    </source>
</evidence>
<comment type="cofactor">
    <cofactor evidence="1">
        <name>a metal cation</name>
        <dbReference type="ChEBI" id="CHEBI:25213"/>
    </cofactor>
</comment>
<evidence type="ECO:0000256" key="8">
    <source>
        <dbReference type="ARBA" id="ARBA00022697"/>
    </source>
</evidence>
<dbReference type="Proteomes" id="UP000032360">
    <property type="component" value="Unassembled WGS sequence"/>
</dbReference>
<evidence type="ECO:0000256" key="12">
    <source>
        <dbReference type="ARBA" id="ARBA00023167"/>
    </source>
</evidence>
<evidence type="ECO:0000256" key="11">
    <source>
        <dbReference type="ARBA" id="ARBA00023053"/>
    </source>
</evidence>
<dbReference type="GO" id="GO:0009086">
    <property type="term" value="P:methionine biosynthetic process"/>
    <property type="evidence" value="ECO:0007669"/>
    <property type="project" value="UniProtKB-KW"/>
</dbReference>
<dbReference type="InterPro" id="IPR002912">
    <property type="entry name" value="ACT_dom"/>
</dbReference>
<feature type="binding site" evidence="17">
    <location>
        <begin position="11"/>
        <end position="18"/>
    </location>
    <ligand>
        <name>NADP(+)</name>
        <dbReference type="ChEBI" id="CHEBI:58349"/>
    </ligand>
</feature>
<keyword evidence="11" id="KW-0915">Sodium</keyword>
<evidence type="ECO:0000256" key="13">
    <source>
        <dbReference type="ARBA" id="ARBA00044930"/>
    </source>
</evidence>
<feature type="active site" description="Proton donor" evidence="16">
    <location>
        <position position="207"/>
    </location>
</feature>
<dbReference type="InterPro" id="IPR019811">
    <property type="entry name" value="HDH_CS"/>
</dbReference>
<dbReference type="PROSITE" id="PS51671">
    <property type="entry name" value="ACT"/>
    <property type="match status" value="1"/>
</dbReference>
<evidence type="ECO:0000256" key="19">
    <source>
        <dbReference type="RuleBase" id="RU004171"/>
    </source>
</evidence>
<evidence type="ECO:0000256" key="6">
    <source>
        <dbReference type="ARBA" id="ARBA00013376"/>
    </source>
</evidence>
<dbReference type="PANTHER" id="PTHR43331">
    <property type="entry name" value="HOMOSERINE DEHYDROGENASE"/>
    <property type="match status" value="1"/>
</dbReference>
<dbReference type="Pfam" id="PF01842">
    <property type="entry name" value="ACT"/>
    <property type="match status" value="1"/>
</dbReference>
<dbReference type="PATRIC" id="fig|1280514.3.peg.1479"/>
<keyword evidence="22" id="KW-1185">Reference proteome</keyword>
<comment type="similarity">
    <text evidence="4 19">Belongs to the homoserine dehydrogenase family.</text>
</comment>
<evidence type="ECO:0000256" key="9">
    <source>
        <dbReference type="ARBA" id="ARBA00022857"/>
    </source>
</evidence>
<dbReference type="CDD" id="cd04881">
    <property type="entry name" value="ACT_HSDH-Hom"/>
    <property type="match status" value="1"/>
</dbReference>
<name>A0A0D8HJJ1_9ACTN</name>
<dbReference type="OrthoDB" id="9808167at2"/>
<dbReference type="PIRSF" id="PIRSF000098">
    <property type="entry name" value="Homoser_dehydrog"/>
    <property type="match status" value="1"/>
</dbReference>
<evidence type="ECO:0000256" key="10">
    <source>
        <dbReference type="ARBA" id="ARBA00023002"/>
    </source>
</evidence>
<dbReference type="GO" id="GO:0009088">
    <property type="term" value="P:threonine biosynthetic process"/>
    <property type="evidence" value="ECO:0007669"/>
    <property type="project" value="UniProtKB-UniPathway"/>
</dbReference>
<dbReference type="InterPro" id="IPR016204">
    <property type="entry name" value="HDH"/>
</dbReference>
<proteinExistence type="inferred from homology"/>
<dbReference type="SUPFAM" id="SSF55021">
    <property type="entry name" value="ACT-like"/>
    <property type="match status" value="1"/>
</dbReference>
<dbReference type="AlphaFoldDB" id="A0A0D8HJJ1"/>
<keyword evidence="7 18" id="KW-0028">Amino-acid biosynthesis</keyword>
<feature type="binding site" evidence="17">
    <location>
        <position position="192"/>
    </location>
    <ligand>
        <name>L-homoserine</name>
        <dbReference type="ChEBI" id="CHEBI:57476"/>
    </ligand>
</feature>
<dbReference type="NCBIfam" id="NF004976">
    <property type="entry name" value="PRK06349.1"/>
    <property type="match status" value="1"/>
</dbReference>
<keyword evidence="8 18" id="KW-0791">Threonine biosynthesis</keyword>
<comment type="pathway">
    <text evidence="2 18">Amino-acid biosynthesis; L-threonine biosynthesis; L-threonine from L-aspartate: step 3/5.</text>
</comment>
<dbReference type="InterPro" id="IPR036291">
    <property type="entry name" value="NAD(P)-bd_dom_sf"/>
</dbReference>
<dbReference type="GO" id="GO:0050661">
    <property type="term" value="F:NADP binding"/>
    <property type="evidence" value="ECO:0007669"/>
    <property type="project" value="InterPro"/>
</dbReference>
<accession>A0A0D8HJJ1</accession>
<dbReference type="SUPFAM" id="SSF55347">
    <property type="entry name" value="Glyceraldehyde-3-phosphate dehydrogenase-like, C-terminal domain"/>
    <property type="match status" value="1"/>
</dbReference>
<protein>
    <recommendedName>
        <fullName evidence="6 18">Homoserine dehydrogenase</fullName>
        <ecNumber evidence="5 18">1.1.1.3</ecNumber>
    </recommendedName>
</protein>
<dbReference type="PROSITE" id="PS01042">
    <property type="entry name" value="HOMOSER_DHGENASE"/>
    <property type="match status" value="1"/>
</dbReference>
<gene>
    <name evidence="21" type="primary">hom</name>
    <name evidence="21" type="ORF">AXFE_11270</name>
</gene>
<comment type="catalytic activity">
    <reaction evidence="15">
        <text>L-homoserine + NAD(+) = L-aspartate 4-semialdehyde + NADH + H(+)</text>
        <dbReference type="Rhea" id="RHEA:15757"/>
        <dbReference type="ChEBI" id="CHEBI:15378"/>
        <dbReference type="ChEBI" id="CHEBI:57476"/>
        <dbReference type="ChEBI" id="CHEBI:57540"/>
        <dbReference type="ChEBI" id="CHEBI:57945"/>
        <dbReference type="ChEBI" id="CHEBI:537519"/>
        <dbReference type="EC" id="1.1.1.3"/>
    </reaction>
    <physiologicalReaction direction="right-to-left" evidence="15">
        <dbReference type="Rhea" id="RHEA:15759"/>
    </physiologicalReaction>
</comment>
<dbReference type="InterPro" id="IPR045865">
    <property type="entry name" value="ACT-like_dom_sf"/>
</dbReference>
<dbReference type="Gene3D" id="3.30.70.260">
    <property type="match status" value="1"/>
</dbReference>
<dbReference type="PANTHER" id="PTHR43331:SF1">
    <property type="entry name" value="HOMOSERINE DEHYDROGENASE"/>
    <property type="match status" value="1"/>
</dbReference>
<feature type="domain" description="ACT" evidence="20">
    <location>
        <begin position="356"/>
        <end position="429"/>
    </location>
</feature>
<evidence type="ECO:0000256" key="1">
    <source>
        <dbReference type="ARBA" id="ARBA00001920"/>
    </source>
</evidence>
<evidence type="ECO:0000256" key="3">
    <source>
        <dbReference type="ARBA" id="ARBA00005062"/>
    </source>
</evidence>
<dbReference type="STRING" id="1280514.AXFE_11270"/>
<reference evidence="21 22" key="1">
    <citation type="submission" date="2015-01" db="EMBL/GenBank/DDBJ databases">
        <title>Draft genome of the acidophilic iron oxidizer Acidithrix ferrooxidans strain Py-F3.</title>
        <authorList>
            <person name="Poehlein A."/>
            <person name="Eisen S."/>
            <person name="Schloemann M."/>
            <person name="Johnson B.D."/>
            <person name="Daniel R."/>
            <person name="Muehling M."/>
        </authorList>
    </citation>
    <scope>NUCLEOTIDE SEQUENCE [LARGE SCALE GENOMIC DNA]</scope>
    <source>
        <strain evidence="21 22">Py-F3</strain>
    </source>
</reference>
<sequence length="434" mass="46759">MSQIPVRIGLLGCGNVGAELLKLLTRDSELIHSQTGERFVVTAVAVRDLNRPRPDYVDRELLTDRPEDVVASSDVDIVVEVMGGISPTRELIEKALLSGKTVVTANKALLAVVGAELTQIANSVGRDIFFEAAVAGGIPLIRSLRVSLAGERVRRIAGIVNGTTNFILSAMSDSDLSYEDALALAMEAGYAEADPSADVEGDDARAKAAILATVAFGRLVRFEDVYREGITKITSMDIDFAKRHGFEIKLLAICEVLDQPGDSSQKIAVRVHPSLVPKDHPLALVRDSFNAVFVTGEAVGELMFYGRGAGGLPTASAVLGDVIDAAHNLRYGVTERQLDREPAHLVSIHEMENRFYIAVDVVDKPGVLAGVASLFGENNVSIRSMEQLDMNEEARLVFITHMAPESAINATLEGIRSLDSVRRVAGFIRVFDPS</sequence>
<keyword evidence="9 17" id="KW-0521">NADP</keyword>
<comment type="pathway">
    <text evidence="3 18">Amino-acid biosynthesis; L-methionine biosynthesis via de novo pathway; L-homoserine from L-aspartate: step 3/3.</text>
</comment>
<comment type="function">
    <text evidence="13">Catalyzes the conversion of L-aspartate-beta-semialdehyde (L-Asa) to L-homoserine (L-Hse), the third step in the biosynthesis of threonine and methionine from aspartate.</text>
</comment>
<dbReference type="UniPathway" id="UPA00050">
    <property type="reaction ID" value="UER00063"/>
</dbReference>
<organism evidence="21 22">
    <name type="scientific">Acidithrix ferrooxidans</name>
    <dbReference type="NCBI Taxonomy" id="1280514"/>
    <lineage>
        <taxon>Bacteria</taxon>
        <taxon>Bacillati</taxon>
        <taxon>Actinomycetota</taxon>
        <taxon>Acidimicrobiia</taxon>
        <taxon>Acidimicrobiales</taxon>
        <taxon>Acidimicrobiaceae</taxon>
        <taxon>Acidithrix</taxon>
    </lineage>
</organism>
<evidence type="ECO:0000256" key="7">
    <source>
        <dbReference type="ARBA" id="ARBA00022605"/>
    </source>
</evidence>
<evidence type="ECO:0000256" key="15">
    <source>
        <dbReference type="ARBA" id="ARBA00049031"/>
    </source>
</evidence>
<dbReference type="FunFam" id="3.30.360.10:FF:000005">
    <property type="entry name" value="Homoserine dehydrogenase"/>
    <property type="match status" value="1"/>
</dbReference>
<dbReference type="InterPro" id="IPR001342">
    <property type="entry name" value="HDH_cat"/>
</dbReference>
<dbReference type="EC" id="1.1.1.3" evidence="5 18"/>
<evidence type="ECO:0000256" key="4">
    <source>
        <dbReference type="ARBA" id="ARBA00006753"/>
    </source>
</evidence>
<dbReference type="UniPathway" id="UPA00051">
    <property type="reaction ID" value="UER00465"/>
</dbReference>
<dbReference type="Pfam" id="PF03447">
    <property type="entry name" value="NAD_binding_3"/>
    <property type="match status" value="1"/>
</dbReference>
<dbReference type="Pfam" id="PF00742">
    <property type="entry name" value="Homoserine_dh"/>
    <property type="match status" value="1"/>
</dbReference>
<evidence type="ECO:0000256" key="17">
    <source>
        <dbReference type="PIRSR" id="PIRSR000098-2"/>
    </source>
</evidence>
<comment type="caution">
    <text evidence="21">The sequence shown here is derived from an EMBL/GenBank/DDBJ whole genome shotgun (WGS) entry which is preliminary data.</text>
</comment>
<comment type="catalytic activity">
    <reaction evidence="14">
        <text>L-homoserine + NADP(+) = L-aspartate 4-semialdehyde + NADPH + H(+)</text>
        <dbReference type="Rhea" id="RHEA:15761"/>
        <dbReference type="ChEBI" id="CHEBI:15378"/>
        <dbReference type="ChEBI" id="CHEBI:57476"/>
        <dbReference type="ChEBI" id="CHEBI:57783"/>
        <dbReference type="ChEBI" id="CHEBI:58349"/>
        <dbReference type="ChEBI" id="CHEBI:537519"/>
        <dbReference type="EC" id="1.1.1.3"/>
    </reaction>
    <physiologicalReaction direction="right-to-left" evidence="14">
        <dbReference type="Rhea" id="RHEA:15763"/>
    </physiologicalReaction>
</comment>
<keyword evidence="10 18" id="KW-0560">Oxidoreductase</keyword>
<feature type="binding site" evidence="17">
    <location>
        <position position="107"/>
    </location>
    <ligand>
        <name>NADPH</name>
        <dbReference type="ChEBI" id="CHEBI:57783"/>
    </ligand>
</feature>
<dbReference type="EMBL" id="JXYS01000026">
    <property type="protein sequence ID" value="KJF18029.1"/>
    <property type="molecule type" value="Genomic_DNA"/>
</dbReference>